<dbReference type="CDD" id="cd00112">
    <property type="entry name" value="LDLa"/>
    <property type="match status" value="1"/>
</dbReference>
<keyword evidence="7" id="KW-1052">Target cell membrane</keyword>
<evidence type="ECO:0000256" key="15">
    <source>
        <dbReference type="ARBA" id="ARBA00023136"/>
    </source>
</evidence>
<keyword evidence="13" id="KW-0180">Complement pathway</keyword>
<dbReference type="PANTHER" id="PTHR45742">
    <property type="entry name" value="COMPLEMENT COMPONENT C6"/>
    <property type="match status" value="1"/>
</dbReference>
<dbReference type="SUPFAM" id="SSF57535">
    <property type="entry name" value="Complement control module/SCR domain"/>
    <property type="match status" value="2"/>
</dbReference>
<evidence type="ECO:0000256" key="20">
    <source>
        <dbReference type="ARBA" id="ARBA00093281"/>
    </source>
</evidence>
<feature type="disulfide bond" evidence="22">
    <location>
        <begin position="105"/>
        <end position="120"/>
    </location>
</feature>
<comment type="function">
    <text evidence="20">Component of the membrane attack complex (MAC), a multiprotein complex activated by the complement cascade, which inserts into a target cell membrane and forms a pore, leading to target cell membrane rupture and cell lysis. The MAC is initiated by proteolytic cleavage of C5 into complement C5b in response to the classical, alternative, lectin and GZMK complement pathways. The complement pathways consist in a cascade of proteins that leads to phagocytosis and breakdown of pathogens and signaling that strengthens the adaptive immune system. C7 serves as a membrane anchor. During MAC assembly, associates with C5b and C6 to form the C5b-7 complex, a key lipophilic precursor of the MAC complex, which associates with the outer leaflet and reduces the energy for membrane bending.</text>
</comment>
<dbReference type="InterPro" id="IPR035976">
    <property type="entry name" value="Sushi/SCR/CCP_sf"/>
</dbReference>
<comment type="subunit">
    <text evidence="21">Monomer or dimer; as a C5b-7 complex it can also form multimeric rosettes. Component of the membrane attack complex (MAC), composed of complement C5b, C6, C7, C8A, C8B, C8G and multiple copies of the pore-forming subunit C9.</text>
</comment>
<dbReference type="PROSITE" id="PS51412">
    <property type="entry name" value="MACPF_2"/>
    <property type="match status" value="1"/>
</dbReference>
<comment type="subcellular location">
    <subcellularLocation>
        <location evidence="1">Membrane</location>
        <topology evidence="1">Multi-pass membrane protein</topology>
    </subcellularLocation>
    <subcellularLocation>
        <location evidence="3">Secreted</location>
    </subcellularLocation>
    <subcellularLocation>
        <location evidence="2">Target cell membrane</location>
    </subcellularLocation>
</comment>
<dbReference type="InterPro" id="IPR036383">
    <property type="entry name" value="TSP1_rpt_sf"/>
</dbReference>
<dbReference type="Ensembl" id="ENSGMOT00000037787.1">
    <property type="protein sequence ID" value="ENSGMOP00000026969.1"/>
    <property type="gene ID" value="ENSGMOG00000010005.2"/>
</dbReference>
<accession>A0A8C5A6M6</accession>
<dbReference type="InterPro" id="IPR000884">
    <property type="entry name" value="TSP1_rpt"/>
</dbReference>
<dbReference type="PROSITE" id="PS00022">
    <property type="entry name" value="EGF_1"/>
    <property type="match status" value="1"/>
</dbReference>
<comment type="similarity">
    <text evidence="4">Belongs to the complement C6/C7/C8/C9 family.</text>
</comment>
<dbReference type="Proteomes" id="UP000694546">
    <property type="component" value="Chromosome 4"/>
</dbReference>
<dbReference type="PROSITE" id="PS50923">
    <property type="entry name" value="SUSHI"/>
    <property type="match status" value="2"/>
</dbReference>
<dbReference type="SMART" id="SM00192">
    <property type="entry name" value="LDLa"/>
    <property type="match status" value="1"/>
</dbReference>
<dbReference type="Pfam" id="PF00084">
    <property type="entry name" value="Sushi"/>
    <property type="match status" value="2"/>
</dbReference>
<gene>
    <name evidence="27" type="primary">c7b</name>
</gene>
<feature type="disulfide bond" evidence="23">
    <location>
        <begin position="614"/>
        <end position="657"/>
    </location>
</feature>
<dbReference type="InterPro" id="IPR000742">
    <property type="entry name" value="EGF"/>
</dbReference>
<keyword evidence="12" id="KW-0391">Immunity</keyword>
<evidence type="ECO:0000313" key="28">
    <source>
        <dbReference type="Proteomes" id="UP000694546"/>
    </source>
</evidence>
<dbReference type="GO" id="GO:0006958">
    <property type="term" value="P:complement activation, classical pathway"/>
    <property type="evidence" value="ECO:0007669"/>
    <property type="project" value="UniProtKB-KW"/>
</dbReference>
<evidence type="ECO:0000256" key="18">
    <source>
        <dbReference type="ARBA" id="ARBA00023298"/>
    </source>
</evidence>
<reference evidence="27" key="1">
    <citation type="submission" date="2025-08" db="UniProtKB">
        <authorList>
            <consortium name="Ensembl"/>
        </authorList>
    </citation>
    <scope>IDENTIFICATION</scope>
</reference>
<dbReference type="GO" id="GO:0005576">
    <property type="term" value="C:extracellular region"/>
    <property type="evidence" value="ECO:0007669"/>
    <property type="project" value="UniProtKB-SubCell"/>
</dbReference>
<dbReference type="InterPro" id="IPR036055">
    <property type="entry name" value="LDL_receptor-like_sf"/>
</dbReference>
<dbReference type="GO" id="GO:0005579">
    <property type="term" value="C:membrane attack complex"/>
    <property type="evidence" value="ECO:0007669"/>
    <property type="project" value="UniProtKB-KW"/>
</dbReference>
<feature type="disulfide bond" evidence="23">
    <location>
        <begin position="582"/>
        <end position="609"/>
    </location>
</feature>
<dbReference type="Gene3D" id="2.20.100.10">
    <property type="entry name" value="Thrombospondin type-1 (TSP1) repeat"/>
    <property type="match status" value="2"/>
</dbReference>
<evidence type="ECO:0000256" key="2">
    <source>
        <dbReference type="ARBA" id="ARBA00004175"/>
    </source>
</evidence>
<dbReference type="Gene3D" id="4.10.400.10">
    <property type="entry name" value="Low-density Lipoprotein Receptor"/>
    <property type="match status" value="1"/>
</dbReference>
<keyword evidence="5" id="KW-0964">Secreted</keyword>
<dbReference type="PANTHER" id="PTHR45742:SF2">
    <property type="entry name" value="COMPLEMENT COMPONENT C7"/>
    <property type="match status" value="1"/>
</dbReference>
<dbReference type="OMA" id="TECRCIC"/>
<evidence type="ECO:0000313" key="27">
    <source>
        <dbReference type="Ensembl" id="ENSGMOP00000026969.1"/>
    </source>
</evidence>
<dbReference type="AlphaFoldDB" id="A0A8C5A6M6"/>
<evidence type="ECO:0000256" key="9">
    <source>
        <dbReference type="ARBA" id="ARBA00022659"/>
    </source>
</evidence>
<dbReference type="GO" id="GO:0045087">
    <property type="term" value="P:innate immune response"/>
    <property type="evidence" value="ECO:0007669"/>
    <property type="project" value="UniProtKB-KW"/>
</dbReference>
<keyword evidence="15" id="KW-0472">Membrane</keyword>
<evidence type="ECO:0000256" key="22">
    <source>
        <dbReference type="PROSITE-ProRule" id="PRU00124"/>
    </source>
</evidence>
<dbReference type="Pfam" id="PF21330">
    <property type="entry name" value="Kazal_C7"/>
    <property type="match status" value="1"/>
</dbReference>
<evidence type="ECO:0000259" key="26">
    <source>
        <dbReference type="PROSITE" id="PS51412"/>
    </source>
</evidence>
<dbReference type="SMART" id="SM00209">
    <property type="entry name" value="TSP1"/>
    <property type="match status" value="2"/>
</dbReference>
<evidence type="ECO:0000256" key="17">
    <source>
        <dbReference type="ARBA" id="ARBA00023180"/>
    </source>
</evidence>
<evidence type="ECO:0000256" key="7">
    <source>
        <dbReference type="ARBA" id="ARBA00022537"/>
    </source>
</evidence>
<feature type="domain" description="Sushi" evidence="25">
    <location>
        <begin position="612"/>
        <end position="675"/>
    </location>
</feature>
<dbReference type="PRINTS" id="PR00764">
    <property type="entry name" value="COMPLEMENTC9"/>
</dbReference>
<dbReference type="PROSITE" id="PS50092">
    <property type="entry name" value="TSP1"/>
    <property type="match status" value="2"/>
</dbReference>
<dbReference type="InterPro" id="IPR048825">
    <property type="entry name" value="C7_KAZAL"/>
</dbReference>
<dbReference type="Pfam" id="PF18434">
    <property type="entry name" value="Kazal_3"/>
    <property type="match status" value="1"/>
</dbReference>
<keyword evidence="16 23" id="KW-1015">Disulfide bond</keyword>
<dbReference type="Pfam" id="PF01823">
    <property type="entry name" value="MACPF"/>
    <property type="match status" value="1"/>
</dbReference>
<dbReference type="InterPro" id="IPR040729">
    <property type="entry name" value="Kazal_3"/>
</dbReference>
<dbReference type="InterPro" id="IPR020864">
    <property type="entry name" value="MACPF"/>
</dbReference>
<keyword evidence="18" id="KW-1053">Target membrane</keyword>
<dbReference type="InterPro" id="IPR000436">
    <property type="entry name" value="Sushi_SCR_CCP_dom"/>
</dbReference>
<name>A0A8C5A6M6_GADMO</name>
<feature type="domain" description="Sushi" evidence="25">
    <location>
        <begin position="552"/>
        <end position="611"/>
    </location>
</feature>
<keyword evidence="17" id="KW-0325">Glycoprotein</keyword>
<keyword evidence="11" id="KW-0204">Cytolysis</keyword>
<keyword evidence="8" id="KW-0399">Innate immunity</keyword>
<evidence type="ECO:0000256" key="1">
    <source>
        <dbReference type="ARBA" id="ARBA00004141"/>
    </source>
</evidence>
<dbReference type="InterPro" id="IPR009030">
    <property type="entry name" value="Growth_fac_rcpt_cys_sf"/>
</dbReference>
<reference evidence="27" key="2">
    <citation type="submission" date="2025-09" db="UniProtKB">
        <authorList>
            <consortium name="Ensembl"/>
        </authorList>
    </citation>
    <scope>IDENTIFICATION</scope>
</reference>
<dbReference type="Gene3D" id="3.30.60.30">
    <property type="match status" value="2"/>
</dbReference>
<protein>
    <recommendedName>
        <fullName evidence="19">Complement component C7</fullName>
    </recommendedName>
</protein>
<keyword evidence="9 23" id="KW-0768">Sushi</keyword>
<feature type="domain" description="MACPF" evidence="26">
    <location>
        <begin position="124"/>
        <end position="443"/>
    </location>
</feature>
<evidence type="ECO:0000256" key="3">
    <source>
        <dbReference type="ARBA" id="ARBA00004613"/>
    </source>
</evidence>
<dbReference type="SUPFAM" id="SSF57424">
    <property type="entry name" value="LDL receptor-like module"/>
    <property type="match status" value="1"/>
</dbReference>
<evidence type="ECO:0000256" key="11">
    <source>
        <dbReference type="ARBA" id="ARBA00022852"/>
    </source>
</evidence>
<keyword evidence="10" id="KW-0677">Repeat</keyword>
<comment type="caution">
    <text evidence="23">Lacks conserved residue(s) required for the propagation of feature annotation.</text>
</comment>
<dbReference type="SUPFAM" id="SSF82895">
    <property type="entry name" value="TSP-1 type 1 repeat"/>
    <property type="match status" value="1"/>
</dbReference>
<dbReference type="PROSITE" id="PS50068">
    <property type="entry name" value="LDLRA_2"/>
    <property type="match status" value="1"/>
</dbReference>
<keyword evidence="24" id="KW-0732">Signal</keyword>
<dbReference type="InterPro" id="IPR002172">
    <property type="entry name" value="LDrepeatLR_classA_rpt"/>
</dbReference>
<feature type="chain" id="PRO_5046174930" description="Complement component C7" evidence="24">
    <location>
        <begin position="25"/>
        <end position="823"/>
    </location>
</feature>
<evidence type="ECO:0000256" key="19">
    <source>
        <dbReference type="ARBA" id="ARBA00073222"/>
    </source>
</evidence>
<feature type="signal peptide" evidence="24">
    <location>
        <begin position="1"/>
        <end position="24"/>
    </location>
</feature>
<evidence type="ECO:0000256" key="13">
    <source>
        <dbReference type="ARBA" id="ARBA00022875"/>
    </source>
</evidence>
<evidence type="ECO:0000256" key="24">
    <source>
        <dbReference type="SAM" id="SignalP"/>
    </source>
</evidence>
<evidence type="ECO:0000256" key="23">
    <source>
        <dbReference type="PROSITE-ProRule" id="PRU00302"/>
    </source>
</evidence>
<dbReference type="CDD" id="cd00033">
    <property type="entry name" value="CCP"/>
    <property type="match status" value="2"/>
</dbReference>
<proteinExistence type="inferred from homology"/>
<dbReference type="Pfam" id="PF00057">
    <property type="entry name" value="Ldl_recept_a"/>
    <property type="match status" value="1"/>
</dbReference>
<dbReference type="OrthoDB" id="504708at2759"/>
<dbReference type="SUPFAM" id="SSF57184">
    <property type="entry name" value="Growth factor receptor domain"/>
    <property type="match status" value="1"/>
</dbReference>
<dbReference type="SMART" id="SM00457">
    <property type="entry name" value="MACPF"/>
    <property type="match status" value="1"/>
</dbReference>
<dbReference type="InterPro" id="IPR003884">
    <property type="entry name" value="FacI_MAC"/>
</dbReference>
<dbReference type="SMART" id="SM00057">
    <property type="entry name" value="FIMAC"/>
    <property type="match status" value="2"/>
</dbReference>
<evidence type="ECO:0000259" key="25">
    <source>
        <dbReference type="PROSITE" id="PS50923"/>
    </source>
</evidence>
<evidence type="ECO:0000256" key="8">
    <source>
        <dbReference type="ARBA" id="ARBA00022588"/>
    </source>
</evidence>
<evidence type="ECO:0000256" key="4">
    <source>
        <dbReference type="ARBA" id="ARBA00009214"/>
    </source>
</evidence>
<evidence type="ECO:0000256" key="14">
    <source>
        <dbReference type="ARBA" id="ARBA00023058"/>
    </source>
</evidence>
<keyword evidence="14" id="KW-0473">Membrane attack complex</keyword>
<feature type="disulfide bond" evidence="22">
    <location>
        <begin position="93"/>
        <end position="111"/>
    </location>
</feature>
<keyword evidence="6" id="KW-0245">EGF-like domain</keyword>
<keyword evidence="28" id="KW-1185">Reference proteome</keyword>
<dbReference type="GO" id="GO:0044218">
    <property type="term" value="C:other organism cell membrane"/>
    <property type="evidence" value="ECO:0007669"/>
    <property type="project" value="UniProtKB-KW"/>
</dbReference>
<dbReference type="SMART" id="SM00032">
    <property type="entry name" value="CCP"/>
    <property type="match status" value="2"/>
</dbReference>
<evidence type="ECO:0000256" key="6">
    <source>
        <dbReference type="ARBA" id="ARBA00022536"/>
    </source>
</evidence>
<evidence type="ECO:0000256" key="21">
    <source>
        <dbReference type="ARBA" id="ARBA00093478"/>
    </source>
</evidence>
<evidence type="ECO:0000256" key="16">
    <source>
        <dbReference type="ARBA" id="ARBA00023157"/>
    </source>
</evidence>
<evidence type="ECO:0000256" key="5">
    <source>
        <dbReference type="ARBA" id="ARBA00022525"/>
    </source>
</evidence>
<sequence>MQAYFSIGLLSYILLLFGPHPSCCQRPLNCQWGPYGEWSQCDACTKTKVRSRPVLRFAQNGGAPCLGEAEHVLPCTSSKQCPLKTNCGARFRCTSGQCIGRSLVCNGDQDCEDGLDERGCALGSDDVCDMDKTPPNSDLTGKGYDLLTGKLRAAVINTLSFGGQCRKVYSGDNNLLYRLPQSLITYNFEVKVDNEGSDESYESSWSYMLHVQENALFQHHRITFHEEVSEGKAKRLLILKNKVVLAQFQNSAPQYLTLSEGFWRALSSLPLDYEYPFYRRLLQTYGSHYMSEGSLGGQYQALLEFDRDSLASTSTTDTDYQRCWRKVKRRLFRKKVKTVCEKLTSSLTSSGGHNTNTLRVKTNIVGGAASFISGLGVLDVEDPEANGAMYENWASSVKDFPDVIDQKLRPLYELVKEVPCAGRRRINLRQATARYLAEQHPCHCQPCRNNGRPLLSADGCSCVCQPGTSGLQCETGPVAEAIHGSWSCWSSWGACSGGERSRVRRCDNPSHSHYGSPCSGGSSERTPCEDPEIHHLKMMEPQCFGLSMPMRPTCGTPPNLLNGYIRNPKDAYAVGSSIEYQCINGHYLVGETLAQCTPNLTWTTGPMQCRKASCDPPHVRGNVIATPARATYEIGDRVSLSCPQGWALEAHEPVILCSPGLHWSPFLAGDVKCTPVLRAPTSPPDLGCKLWETQGASECVCRMAFECPPSLLLCAHLGASRTRLLSVCQLGAMRCLGRTLSLADDGECVWPASATHHTPGQICQEGRCTCQNPAECAEDSTHLCVRHGASSVAVTMTQCEAGARKCAGEQVTVISIDDCPTID</sequence>
<evidence type="ECO:0000256" key="10">
    <source>
        <dbReference type="ARBA" id="ARBA00022737"/>
    </source>
</evidence>
<dbReference type="PRINTS" id="PR01705">
    <property type="entry name" value="TSP1REPEAT"/>
</dbReference>
<dbReference type="InterPro" id="IPR001862">
    <property type="entry name" value="MAC_perforin"/>
</dbReference>
<organism evidence="27 28">
    <name type="scientific">Gadus morhua</name>
    <name type="common">Atlantic cod</name>
    <dbReference type="NCBI Taxonomy" id="8049"/>
    <lineage>
        <taxon>Eukaryota</taxon>
        <taxon>Metazoa</taxon>
        <taxon>Chordata</taxon>
        <taxon>Craniata</taxon>
        <taxon>Vertebrata</taxon>
        <taxon>Euteleostomi</taxon>
        <taxon>Actinopterygii</taxon>
        <taxon>Neopterygii</taxon>
        <taxon>Teleostei</taxon>
        <taxon>Neoteleostei</taxon>
        <taxon>Acanthomorphata</taxon>
        <taxon>Zeiogadaria</taxon>
        <taxon>Gadariae</taxon>
        <taxon>Gadiformes</taxon>
        <taxon>Gadoidei</taxon>
        <taxon>Gadidae</taxon>
        <taxon>Gadus</taxon>
    </lineage>
</organism>
<dbReference type="GO" id="GO:0031640">
    <property type="term" value="P:killing of cells of another organism"/>
    <property type="evidence" value="ECO:0007669"/>
    <property type="project" value="UniProtKB-KW"/>
</dbReference>
<evidence type="ECO:0000256" key="12">
    <source>
        <dbReference type="ARBA" id="ARBA00022859"/>
    </source>
</evidence>
<dbReference type="Gene3D" id="2.10.70.10">
    <property type="entry name" value="Complement Module, domain 1"/>
    <property type="match status" value="2"/>
</dbReference>
<dbReference type="GeneTree" id="ENSGT00940000156804"/>